<name>A0A9X2K3B4_9ACTN</name>
<organism evidence="1 2">
    <name type="scientific">Nonomuraea thailandensis</name>
    <dbReference type="NCBI Taxonomy" id="1188745"/>
    <lineage>
        <taxon>Bacteria</taxon>
        <taxon>Bacillati</taxon>
        <taxon>Actinomycetota</taxon>
        <taxon>Actinomycetes</taxon>
        <taxon>Streptosporangiales</taxon>
        <taxon>Streptosporangiaceae</taxon>
        <taxon>Nonomuraea</taxon>
    </lineage>
</organism>
<comment type="caution">
    <text evidence="1">The sequence shown here is derived from an EMBL/GenBank/DDBJ whole genome shotgun (WGS) entry which is preliminary data.</text>
</comment>
<evidence type="ECO:0000313" key="2">
    <source>
        <dbReference type="Proteomes" id="UP001139648"/>
    </source>
</evidence>
<reference evidence="1" key="1">
    <citation type="submission" date="2022-06" db="EMBL/GenBank/DDBJ databases">
        <title>Sequencing the genomes of 1000 actinobacteria strains.</title>
        <authorList>
            <person name="Klenk H.-P."/>
        </authorList>
    </citation>
    <scope>NUCLEOTIDE SEQUENCE</scope>
    <source>
        <strain evidence="1">DSM 46694</strain>
    </source>
</reference>
<dbReference type="EMBL" id="JAMZEB010000002">
    <property type="protein sequence ID" value="MCP2358194.1"/>
    <property type="molecule type" value="Genomic_DNA"/>
</dbReference>
<accession>A0A9X2K3B4</accession>
<sequence>MRLPQSLKRLGSTIKLLFDPSEKNKYLIAVLAALAAGVSAFAAVALRPPAQTPSVPGQTQPVSPETGAEAWIQSMNRMCQDAERSLNTAWERAQPLLDTNPGKVAQMSREDLLDRLREIVQAIKDVAVAGNVAANRIAAANPPASLREQVHAALDTLNTSGTKLTALALTLENITTSSASPPGPLGIPDITSLSAISRLTEAETLFADMKTAFQSLAVTGPSSCATVLT</sequence>
<protein>
    <submittedName>
        <fullName evidence="1">Uncharacterized protein</fullName>
    </submittedName>
</protein>
<dbReference type="RefSeq" id="WP_253745287.1">
    <property type="nucleotide sequence ID" value="NZ_BAABKA010000067.1"/>
</dbReference>
<dbReference type="AlphaFoldDB" id="A0A9X2K3B4"/>
<dbReference type="Proteomes" id="UP001139648">
    <property type="component" value="Unassembled WGS sequence"/>
</dbReference>
<keyword evidence="2" id="KW-1185">Reference proteome</keyword>
<gene>
    <name evidence="1" type="ORF">HD597_005214</name>
</gene>
<evidence type="ECO:0000313" key="1">
    <source>
        <dbReference type="EMBL" id="MCP2358194.1"/>
    </source>
</evidence>
<proteinExistence type="predicted"/>